<dbReference type="OrthoDB" id="9857370at2"/>
<gene>
    <name evidence="1" type="ORF">SAMN04488109_1593</name>
</gene>
<dbReference type="STRING" id="947013.SAMN04488109_1593"/>
<keyword evidence="2" id="KW-1185">Reference proteome</keyword>
<evidence type="ECO:0000313" key="2">
    <source>
        <dbReference type="Proteomes" id="UP000184212"/>
    </source>
</evidence>
<accession>A0A1M5M776</accession>
<dbReference type="RefSeq" id="WP_073132560.1">
    <property type="nucleotide sequence ID" value="NZ_FQWQ01000001.1"/>
</dbReference>
<name>A0A1M5M776_9BACT</name>
<sequence length="86" mass="9663">MKKTTTDPRKMVAFIAENLEQGMLLEIRFKKNPHGPSSLFFLNSIENGDILCTPMEPEPSQRKIVIRLGEIASLSCFDVGATKLLR</sequence>
<protein>
    <submittedName>
        <fullName evidence="1">Uncharacterized protein</fullName>
    </submittedName>
</protein>
<dbReference type="EMBL" id="FQWQ01000001">
    <property type="protein sequence ID" value="SHG73118.1"/>
    <property type="molecule type" value="Genomic_DNA"/>
</dbReference>
<dbReference type="AlphaFoldDB" id="A0A1M5M776"/>
<organism evidence="1 2">
    <name type="scientific">Chryseolinea serpens</name>
    <dbReference type="NCBI Taxonomy" id="947013"/>
    <lineage>
        <taxon>Bacteria</taxon>
        <taxon>Pseudomonadati</taxon>
        <taxon>Bacteroidota</taxon>
        <taxon>Cytophagia</taxon>
        <taxon>Cytophagales</taxon>
        <taxon>Fulvivirgaceae</taxon>
        <taxon>Chryseolinea</taxon>
    </lineage>
</organism>
<proteinExistence type="predicted"/>
<dbReference type="Proteomes" id="UP000184212">
    <property type="component" value="Unassembled WGS sequence"/>
</dbReference>
<reference evidence="1 2" key="1">
    <citation type="submission" date="2016-11" db="EMBL/GenBank/DDBJ databases">
        <authorList>
            <person name="Jaros S."/>
            <person name="Januszkiewicz K."/>
            <person name="Wedrychowicz H."/>
        </authorList>
    </citation>
    <scope>NUCLEOTIDE SEQUENCE [LARGE SCALE GENOMIC DNA]</scope>
    <source>
        <strain evidence="1 2">DSM 24574</strain>
    </source>
</reference>
<evidence type="ECO:0000313" key="1">
    <source>
        <dbReference type="EMBL" id="SHG73118.1"/>
    </source>
</evidence>